<dbReference type="NCBIfam" id="TIGR00621">
    <property type="entry name" value="ssb"/>
    <property type="match status" value="1"/>
</dbReference>
<accession>A0A6H9XEY7</accession>
<gene>
    <name evidence="5" type="primary">ssb</name>
    <name evidence="5" type="ORF">NCTC10254_02525</name>
</gene>
<dbReference type="RefSeq" id="WP_005526366.1">
    <property type="nucleotide sequence ID" value="NZ_CAUOYC010000016.1"/>
</dbReference>
<evidence type="ECO:0000256" key="2">
    <source>
        <dbReference type="PROSITE-ProRule" id="PRU00252"/>
    </source>
</evidence>
<dbReference type="InterPro" id="IPR000424">
    <property type="entry name" value="Primosome_PriB/ssb"/>
</dbReference>
<dbReference type="SUPFAM" id="SSF50249">
    <property type="entry name" value="Nucleic acid-binding proteins"/>
    <property type="match status" value="1"/>
</dbReference>
<dbReference type="EMBL" id="UARK01000035">
    <property type="protein sequence ID" value="SPW33985.1"/>
    <property type="molecule type" value="Genomic_DNA"/>
</dbReference>
<organism evidence="5 6">
    <name type="scientific">Corynebacterium matruchotii</name>
    <dbReference type="NCBI Taxonomy" id="43768"/>
    <lineage>
        <taxon>Bacteria</taxon>
        <taxon>Bacillati</taxon>
        <taxon>Actinomycetota</taxon>
        <taxon>Actinomycetes</taxon>
        <taxon>Mycobacteriales</taxon>
        <taxon>Corynebacteriaceae</taxon>
        <taxon>Corynebacterium</taxon>
    </lineage>
</organism>
<keyword evidence="1 2" id="KW-0238">DNA-binding</keyword>
<dbReference type="InterPro" id="IPR012340">
    <property type="entry name" value="NA-bd_OB-fold"/>
</dbReference>
<dbReference type="GO" id="GO:0006260">
    <property type="term" value="P:DNA replication"/>
    <property type="evidence" value="ECO:0007669"/>
    <property type="project" value="InterPro"/>
</dbReference>
<dbReference type="Pfam" id="PF00436">
    <property type="entry name" value="SSB"/>
    <property type="match status" value="1"/>
</dbReference>
<evidence type="ECO:0000313" key="6">
    <source>
        <dbReference type="Proteomes" id="UP000249886"/>
    </source>
</evidence>
<dbReference type="Proteomes" id="UP000249886">
    <property type="component" value="Unassembled WGS sequence"/>
</dbReference>
<dbReference type="GeneID" id="84574499"/>
<evidence type="ECO:0000256" key="4">
    <source>
        <dbReference type="SAM" id="MobiDB-lite"/>
    </source>
</evidence>
<reference evidence="5 6" key="1">
    <citation type="submission" date="2018-06" db="EMBL/GenBank/DDBJ databases">
        <authorList>
            <consortium name="Pathogen Informatics"/>
            <person name="Doyle S."/>
        </authorList>
    </citation>
    <scope>NUCLEOTIDE SEQUENCE [LARGE SCALE GENOMIC DNA]</scope>
    <source>
        <strain evidence="5 6">NCTC10254</strain>
    </source>
</reference>
<dbReference type="PROSITE" id="PS50935">
    <property type="entry name" value="SSB"/>
    <property type="match status" value="1"/>
</dbReference>
<name>A0A6H9XEY7_9CORY</name>
<protein>
    <recommendedName>
        <fullName evidence="3">Single-stranded DNA-binding protein</fullName>
    </recommendedName>
</protein>
<feature type="region of interest" description="Disordered" evidence="4">
    <location>
        <begin position="159"/>
        <end position="210"/>
    </location>
</feature>
<sequence>MQQQTVTLIGHLTAEPFYREFDTGRKFARFRLGTSRRVRRFADNSAHYEERDQLYIDVETWGDLAVNVHESLSKGNPVICVGYLTTQEWRDQEGKLRTKVVLRALYVGFELCAYVVRYCRNPLPVAKHTGGADLSRFNCEPKNITHYAVEVSAMSLHDGKPPALEAASPTPPAPEAPYSEPMPDDPPAEPVSEALVASGASHPSSTVMYP</sequence>
<comment type="caution">
    <text evidence="5">The sequence shown here is derived from an EMBL/GenBank/DDBJ whole genome shotgun (WGS) entry which is preliminary data.</text>
</comment>
<dbReference type="InterPro" id="IPR011344">
    <property type="entry name" value="ssDNA-bd"/>
</dbReference>
<evidence type="ECO:0000256" key="3">
    <source>
        <dbReference type="RuleBase" id="RU000524"/>
    </source>
</evidence>
<dbReference type="CDD" id="cd04496">
    <property type="entry name" value="SSB_OBF"/>
    <property type="match status" value="1"/>
</dbReference>
<dbReference type="Gene3D" id="2.40.50.140">
    <property type="entry name" value="Nucleic acid-binding proteins"/>
    <property type="match status" value="1"/>
</dbReference>
<evidence type="ECO:0000313" key="5">
    <source>
        <dbReference type="EMBL" id="SPW33985.1"/>
    </source>
</evidence>
<dbReference type="AlphaFoldDB" id="A0A6H9XEY7"/>
<dbReference type="GO" id="GO:0003697">
    <property type="term" value="F:single-stranded DNA binding"/>
    <property type="evidence" value="ECO:0007669"/>
    <property type="project" value="InterPro"/>
</dbReference>
<feature type="compositionally biased region" description="Polar residues" evidence="4">
    <location>
        <begin position="201"/>
        <end position="210"/>
    </location>
</feature>
<evidence type="ECO:0000256" key="1">
    <source>
        <dbReference type="ARBA" id="ARBA00023125"/>
    </source>
</evidence>
<proteinExistence type="predicted"/>